<dbReference type="EMBL" id="CAJVCH010266302">
    <property type="protein sequence ID" value="CAG7734286.1"/>
    <property type="molecule type" value="Genomic_DNA"/>
</dbReference>
<name>A0A8J2L2E2_9HEXA</name>
<keyword evidence="4" id="KW-1185">Reference proteome</keyword>
<comment type="caution">
    <text evidence="3">The sequence shown here is derived from an EMBL/GenBank/DDBJ whole genome shotgun (WGS) entry which is preliminary data.</text>
</comment>
<dbReference type="Proteomes" id="UP000708208">
    <property type="component" value="Unassembled WGS sequence"/>
</dbReference>
<reference evidence="3" key="1">
    <citation type="submission" date="2021-06" db="EMBL/GenBank/DDBJ databases">
        <authorList>
            <person name="Hodson N. C."/>
            <person name="Mongue J. A."/>
            <person name="Jaron S. K."/>
        </authorList>
    </citation>
    <scope>NUCLEOTIDE SEQUENCE</scope>
</reference>
<sequence>SVHIIFRHGQRTPDTSYVTTTGG</sequence>
<evidence type="ECO:0000256" key="1">
    <source>
        <dbReference type="SAM" id="MobiDB-lite"/>
    </source>
</evidence>
<dbReference type="EMBL" id="CAJVCH010311888">
    <property type="protein sequence ID" value="CAG7786169.1"/>
    <property type="molecule type" value="Genomic_DNA"/>
</dbReference>
<protein>
    <submittedName>
        <fullName evidence="3">Uncharacterized protein</fullName>
    </submittedName>
</protein>
<evidence type="ECO:0000313" key="3">
    <source>
        <dbReference type="EMBL" id="CAG7786169.1"/>
    </source>
</evidence>
<feature type="compositionally biased region" description="Basic residues" evidence="1">
    <location>
        <begin position="1"/>
        <end position="10"/>
    </location>
</feature>
<feature type="region of interest" description="Disordered" evidence="1">
    <location>
        <begin position="1"/>
        <end position="23"/>
    </location>
</feature>
<feature type="non-terminal residue" evidence="3">
    <location>
        <position position="1"/>
    </location>
</feature>
<feature type="compositionally biased region" description="Polar residues" evidence="1">
    <location>
        <begin position="12"/>
        <end position="23"/>
    </location>
</feature>
<proteinExistence type="predicted"/>
<feature type="non-terminal residue" evidence="3">
    <location>
        <position position="23"/>
    </location>
</feature>
<dbReference type="AlphaFoldDB" id="A0A8J2L2E2"/>
<evidence type="ECO:0000313" key="2">
    <source>
        <dbReference type="EMBL" id="CAG7734286.1"/>
    </source>
</evidence>
<evidence type="ECO:0000313" key="4">
    <source>
        <dbReference type="Proteomes" id="UP000708208"/>
    </source>
</evidence>
<organism evidence="3 4">
    <name type="scientific">Allacma fusca</name>
    <dbReference type="NCBI Taxonomy" id="39272"/>
    <lineage>
        <taxon>Eukaryota</taxon>
        <taxon>Metazoa</taxon>
        <taxon>Ecdysozoa</taxon>
        <taxon>Arthropoda</taxon>
        <taxon>Hexapoda</taxon>
        <taxon>Collembola</taxon>
        <taxon>Symphypleona</taxon>
        <taxon>Sminthuridae</taxon>
        <taxon>Allacma</taxon>
    </lineage>
</organism>
<accession>A0A8J2L2E2</accession>
<gene>
    <name evidence="2" type="ORF">AFUS01_LOCUS22684</name>
    <name evidence="3" type="ORF">AFUS01_LOCUS24751</name>
</gene>